<evidence type="ECO:0000313" key="3">
    <source>
        <dbReference type="EMBL" id="AFC32134.1"/>
    </source>
</evidence>
<dbReference type="Proteomes" id="UP000007523">
    <property type="component" value="Chromosome"/>
</dbReference>
<evidence type="ECO:0000259" key="2">
    <source>
        <dbReference type="Pfam" id="PF10145"/>
    </source>
</evidence>
<dbReference type="KEGG" id="pmq:PM3016_5434"/>
<dbReference type="Pfam" id="PF10145">
    <property type="entry name" value="PhageMin_Tail"/>
    <property type="match status" value="1"/>
</dbReference>
<dbReference type="PANTHER" id="PTHR37813:SF1">
    <property type="entry name" value="FELS-2 PROPHAGE PROTEIN"/>
    <property type="match status" value="1"/>
</dbReference>
<dbReference type="AlphaFoldDB" id="H6NDT5"/>
<name>H6NDT5_9BACL</name>
<sequence>MDKYLRKLALSVAWEIEDGPLRKANKAMDELKRRMGDGTARKFERELASAGSKATQSSRSMDKLTSSICQSSSAMDALKKSATGAFQSIQRVTGSATGMLRNTAVGSGVAAAAGATLLASNSMSRAMDFEAQLSSIQALTGLSNEGMKAVEDKALAVGAATKYSALEAARGSEELLKAGMKIERVVSEGLQAGLDLATAGGLSLEEAAATLGRTLNTFKKDGLEAADVANILAGAANTSATSVHELGYALASVGGVQDMTGGNLKDVITAIGLMSNDGAIGGSDPGTSIKSLLLNLQASGDKESGLFDEIGLGNDAKNLFFDNGKIKNLEGIADAIQKVFAPMNDQQRLKMFDEIFGSDGIRAASMLFKNGSEGVRQFQKDMLNVTAYDVAKKKMDNTRGSIEELKGAFETLQIRTLKPFLPFARQLFDGLGNVVERNEDRIVSSANRMADYLREKYIDNQAFRDLSFEAKVDYVFNDIEDTFMAWYNKTGREKAYNISREITSTLATSLAEASGPLTQIGVSLGAGIVKGVAQGVADAAKSVPILGPLVQEVSTGVSDLFQAIGDVKSTYDAAVTMVNNHYNGYGSTANSEAYNAEQMEIGRQFDGSHEDGHPYIPFDGYRAELHKGERVLTAEENRAYNSGQTPSGGMQLPPIVQHFHGNTSREDAYNGTMAALDAYARSIMRRDPQPVVR</sequence>
<gene>
    <name evidence="3" type="ORF">PM3016_5434</name>
</gene>
<dbReference type="HOGENOM" id="CLU_393728_0_0_9"/>
<evidence type="ECO:0000313" key="4">
    <source>
        <dbReference type="Proteomes" id="UP000007523"/>
    </source>
</evidence>
<accession>H6NDT5</accession>
<keyword evidence="1" id="KW-1188">Viral release from host cell</keyword>
<feature type="domain" description="Phage tail tape measure protein" evidence="2">
    <location>
        <begin position="151"/>
        <end position="357"/>
    </location>
</feature>
<reference evidence="3 4" key="1">
    <citation type="journal article" date="2012" name="J. Bacteriol.">
        <title>Complete Genome Sequence of Paenibacillus mucilaginosus 3016, a Bacterium Functional as Microbial Fertilizer.</title>
        <authorList>
            <person name="Ma M."/>
            <person name="Wang Z."/>
            <person name="Li L."/>
            <person name="Jiang X."/>
            <person name="Guan D."/>
            <person name="Cao F."/>
            <person name="Chen H."/>
            <person name="Wang X."/>
            <person name="Shen D."/>
            <person name="Du B."/>
            <person name="Li J."/>
        </authorList>
    </citation>
    <scope>NUCLEOTIDE SEQUENCE [LARGE SCALE GENOMIC DNA]</scope>
    <source>
        <strain evidence="3 4">3016</strain>
    </source>
</reference>
<dbReference type="EMBL" id="CP003235">
    <property type="protein sequence ID" value="AFC32134.1"/>
    <property type="molecule type" value="Genomic_DNA"/>
</dbReference>
<dbReference type="RefSeq" id="WP_014371570.1">
    <property type="nucleotide sequence ID" value="NC_016935.1"/>
</dbReference>
<dbReference type="PANTHER" id="PTHR37813">
    <property type="entry name" value="FELS-2 PROPHAGE PROTEIN"/>
    <property type="match status" value="1"/>
</dbReference>
<keyword evidence="4" id="KW-1185">Reference proteome</keyword>
<protein>
    <submittedName>
        <fullName evidence="3">Phage tail tape measure protein, TP901 family</fullName>
    </submittedName>
</protein>
<proteinExistence type="predicted"/>
<organism evidence="3 4">
    <name type="scientific">Paenibacillus mucilaginosus 3016</name>
    <dbReference type="NCBI Taxonomy" id="1116391"/>
    <lineage>
        <taxon>Bacteria</taxon>
        <taxon>Bacillati</taxon>
        <taxon>Bacillota</taxon>
        <taxon>Bacilli</taxon>
        <taxon>Bacillales</taxon>
        <taxon>Paenibacillaceae</taxon>
        <taxon>Paenibacillus</taxon>
    </lineage>
</organism>
<dbReference type="STRING" id="1116391.PM3016_5434"/>
<evidence type="ECO:0000256" key="1">
    <source>
        <dbReference type="ARBA" id="ARBA00022612"/>
    </source>
</evidence>
<dbReference type="InterPro" id="IPR010090">
    <property type="entry name" value="Phage_tape_meas"/>
</dbReference>
<dbReference type="NCBIfam" id="TIGR01760">
    <property type="entry name" value="tape_meas_TP901"/>
    <property type="match status" value="1"/>
</dbReference>